<evidence type="ECO:0000313" key="4">
    <source>
        <dbReference type="EMBL" id="TWT40101.1"/>
    </source>
</evidence>
<accession>A0A5C5VQM0</accession>
<dbReference type="Proteomes" id="UP000317243">
    <property type="component" value="Unassembled WGS sequence"/>
</dbReference>
<dbReference type="InterPro" id="IPR037401">
    <property type="entry name" value="SnoaL-like"/>
</dbReference>
<dbReference type="Gene3D" id="3.10.450.50">
    <property type="match status" value="1"/>
</dbReference>
<evidence type="ECO:0000313" key="5">
    <source>
        <dbReference type="Proteomes" id="UP000317243"/>
    </source>
</evidence>
<evidence type="ECO:0000256" key="1">
    <source>
        <dbReference type="SAM" id="MobiDB-lite"/>
    </source>
</evidence>
<dbReference type="RefSeq" id="WP_197441515.1">
    <property type="nucleotide sequence ID" value="NZ_SIHI01000055.1"/>
</dbReference>
<feature type="chain" id="PRO_5022879221" evidence="2">
    <location>
        <begin position="28"/>
        <end position="320"/>
    </location>
</feature>
<dbReference type="AlphaFoldDB" id="A0A5C5VQM0"/>
<proteinExistence type="predicted"/>
<dbReference type="Pfam" id="PF13577">
    <property type="entry name" value="SnoaL_4"/>
    <property type="match status" value="1"/>
</dbReference>
<comment type="caution">
    <text evidence="4">The sequence shown here is derived from an EMBL/GenBank/DDBJ whole genome shotgun (WGS) entry which is preliminary data.</text>
</comment>
<dbReference type="NCBIfam" id="TIGR02246">
    <property type="entry name" value="SgcJ/EcaC family oxidoreductase"/>
    <property type="match status" value="1"/>
</dbReference>
<protein>
    <submittedName>
        <fullName evidence="4">SnoaL-like domain protein</fullName>
    </submittedName>
</protein>
<feature type="region of interest" description="Disordered" evidence="1">
    <location>
        <begin position="298"/>
        <end position="320"/>
    </location>
</feature>
<organism evidence="4 5">
    <name type="scientific">Thalassoglobus neptunius</name>
    <dbReference type="NCBI Taxonomy" id="1938619"/>
    <lineage>
        <taxon>Bacteria</taxon>
        <taxon>Pseudomonadati</taxon>
        <taxon>Planctomycetota</taxon>
        <taxon>Planctomycetia</taxon>
        <taxon>Planctomycetales</taxon>
        <taxon>Planctomycetaceae</taxon>
        <taxon>Thalassoglobus</taxon>
    </lineage>
</organism>
<dbReference type="InterPro" id="IPR032710">
    <property type="entry name" value="NTF2-like_dom_sf"/>
</dbReference>
<feature type="compositionally biased region" description="Acidic residues" evidence="1">
    <location>
        <begin position="303"/>
        <end position="320"/>
    </location>
</feature>
<dbReference type="SUPFAM" id="SSF54427">
    <property type="entry name" value="NTF2-like"/>
    <property type="match status" value="1"/>
</dbReference>
<evidence type="ECO:0000256" key="2">
    <source>
        <dbReference type="SAM" id="SignalP"/>
    </source>
</evidence>
<gene>
    <name evidence="4" type="ORF">KOR42_49960</name>
</gene>
<feature type="domain" description="SnoaL-like" evidence="3">
    <location>
        <begin position="26"/>
        <end position="138"/>
    </location>
</feature>
<reference evidence="4 5" key="1">
    <citation type="submission" date="2019-02" db="EMBL/GenBank/DDBJ databases">
        <title>Deep-cultivation of Planctomycetes and their phenomic and genomic characterization uncovers novel biology.</title>
        <authorList>
            <person name="Wiegand S."/>
            <person name="Jogler M."/>
            <person name="Boedeker C."/>
            <person name="Pinto D."/>
            <person name="Vollmers J."/>
            <person name="Rivas-Marin E."/>
            <person name="Kohn T."/>
            <person name="Peeters S.H."/>
            <person name="Heuer A."/>
            <person name="Rast P."/>
            <person name="Oberbeckmann S."/>
            <person name="Bunk B."/>
            <person name="Jeske O."/>
            <person name="Meyerdierks A."/>
            <person name="Storesund J.E."/>
            <person name="Kallscheuer N."/>
            <person name="Luecker S."/>
            <person name="Lage O.M."/>
            <person name="Pohl T."/>
            <person name="Merkel B.J."/>
            <person name="Hornburger P."/>
            <person name="Mueller R.-W."/>
            <person name="Bruemmer F."/>
            <person name="Labrenz M."/>
            <person name="Spormann A.M."/>
            <person name="Op Den Camp H."/>
            <person name="Overmann J."/>
            <person name="Amann R."/>
            <person name="Jetten M.S.M."/>
            <person name="Mascher T."/>
            <person name="Medema M.H."/>
            <person name="Devos D.P."/>
            <person name="Kaster A.-K."/>
            <person name="Ovreas L."/>
            <person name="Rohde M."/>
            <person name="Galperin M.Y."/>
            <person name="Jogler C."/>
        </authorList>
    </citation>
    <scope>NUCLEOTIDE SEQUENCE [LARGE SCALE GENOMIC DNA]</scope>
    <source>
        <strain evidence="4 5">KOR42</strain>
    </source>
</reference>
<feature type="signal peptide" evidence="2">
    <location>
        <begin position="1"/>
        <end position="27"/>
    </location>
</feature>
<name>A0A5C5VQM0_9PLAN</name>
<sequence precursor="true">MWCNFQSSCCAVVAAFGFTLVGSVAVADEASVRESLKSYVIAFNEQDVERVGQFWTEDAEYVNRDTGEQLSGRSVIVEDLRNLFEENPDLILSGSTSRVRMISDQVAHAEGVTSAVIPGLPPTESSFTAILVHQDGKWLIDTIAEMPVPVPESPMDALAELDWFVGRWVDEGENASVESNVRWSPSNAFLIRSYFMIDDEGITQEGTQVIGWDPRSREIRSWTFNSDGSFGDGVWSKNGEKWLIRSSQTLPNGNAAAGTYVLTPVDENTVTVQVIGQEVEGEPQPASDVVTMFRVEDAGVDAPAEESVETDVPGETDESN</sequence>
<dbReference type="InterPro" id="IPR011944">
    <property type="entry name" value="Steroid_delta5-4_isomerase"/>
</dbReference>
<evidence type="ECO:0000259" key="3">
    <source>
        <dbReference type="Pfam" id="PF13577"/>
    </source>
</evidence>
<keyword evidence="2" id="KW-0732">Signal</keyword>
<keyword evidence="5" id="KW-1185">Reference proteome</keyword>
<dbReference type="EMBL" id="SIHI01000055">
    <property type="protein sequence ID" value="TWT40101.1"/>
    <property type="molecule type" value="Genomic_DNA"/>
</dbReference>